<dbReference type="HOGENOM" id="CLU_875009_0_0_1"/>
<reference evidence="2" key="1">
    <citation type="submission" date="2011-07" db="EMBL/GenBank/DDBJ databases">
        <authorList>
            <consortium name="Caenorhabditis brenneri Sequencing and Analysis Consortium"/>
            <person name="Wilson R.K."/>
        </authorList>
    </citation>
    <scope>NUCLEOTIDE SEQUENCE [LARGE SCALE GENOMIC DNA]</scope>
    <source>
        <strain evidence="2">PB2801</strain>
    </source>
</reference>
<keyword evidence="2" id="KW-1185">Reference proteome</keyword>
<evidence type="ECO:0000313" key="2">
    <source>
        <dbReference type="Proteomes" id="UP000008068"/>
    </source>
</evidence>
<evidence type="ECO:0000313" key="1">
    <source>
        <dbReference type="EMBL" id="EGT31105.1"/>
    </source>
</evidence>
<sequence length="318" mass="37884">MKLRRATFTLAAVLEELDGFEEGDCGYLGDVIKSHMANKYIENTWTEFDRGFNGPFCECTRLYEAMIKVMGKSDVMDVYRQMSIIGINKFAIGCSLDFKKNAKFRDWLYPYYLEETPPNIDFTKSIYTEGGCELCIYHDYSDEEIDKNTEYYQTHCMEIYENYWKSEMPSVESLCFRCVSKLSYKFVGECCREVKEQWGWRRLYLKGDELTAHRRRFGARRMDSDVCKHGKECILTDKTFWKYAVKLDIREKAYKIFTEQICERPEVLELLDRMDQCIGEIDLREDTKEELLGKVARIDEILEELKIQWENYECRMEE</sequence>
<gene>
    <name evidence="1" type="ORF">CAEBREN_03966</name>
</gene>
<organism evidence="2">
    <name type="scientific">Caenorhabditis brenneri</name>
    <name type="common">Nematode worm</name>
    <dbReference type="NCBI Taxonomy" id="135651"/>
    <lineage>
        <taxon>Eukaryota</taxon>
        <taxon>Metazoa</taxon>
        <taxon>Ecdysozoa</taxon>
        <taxon>Nematoda</taxon>
        <taxon>Chromadorea</taxon>
        <taxon>Rhabditida</taxon>
        <taxon>Rhabditina</taxon>
        <taxon>Rhabditomorpha</taxon>
        <taxon>Rhabditoidea</taxon>
        <taxon>Rhabditidae</taxon>
        <taxon>Peloderinae</taxon>
        <taxon>Caenorhabditis</taxon>
    </lineage>
</organism>
<dbReference type="EMBL" id="GL379787">
    <property type="protein sequence ID" value="EGT31105.1"/>
    <property type="molecule type" value="Genomic_DNA"/>
</dbReference>
<dbReference type="InParanoid" id="G0M9U0"/>
<dbReference type="AlphaFoldDB" id="G0M9U0"/>
<protein>
    <submittedName>
        <fullName evidence="1">Uncharacterized protein</fullName>
    </submittedName>
</protein>
<name>G0M9U0_CAEBE</name>
<accession>G0M9U0</accession>
<dbReference type="Proteomes" id="UP000008068">
    <property type="component" value="Unassembled WGS sequence"/>
</dbReference>
<proteinExistence type="predicted"/>